<evidence type="ECO:0000313" key="1">
    <source>
        <dbReference type="EMBL" id="KJU82963.1"/>
    </source>
</evidence>
<protein>
    <submittedName>
        <fullName evidence="1">Peptide ABC transporter nucleotide binding/ATPase protein</fullName>
    </submittedName>
</protein>
<dbReference type="SUPFAM" id="SSF52540">
    <property type="entry name" value="P-loop containing nucleoside triphosphate hydrolases"/>
    <property type="match status" value="1"/>
</dbReference>
<proteinExistence type="predicted"/>
<name>A0A0F3GQM1_9BACT</name>
<gene>
    <name evidence="1" type="ORF">MBAV_004841</name>
</gene>
<feature type="non-terminal residue" evidence="1">
    <location>
        <position position="43"/>
    </location>
</feature>
<comment type="caution">
    <text evidence="1">The sequence shown here is derived from an EMBL/GenBank/DDBJ whole genome shotgun (WGS) entry which is preliminary data.</text>
</comment>
<accession>A0A0F3GQM1</accession>
<reference evidence="1 2" key="1">
    <citation type="submission" date="2015-02" db="EMBL/GenBank/DDBJ databases">
        <title>Single-cell genomics of uncultivated deep-branching MTB reveals a conserved set of magnetosome genes.</title>
        <authorList>
            <person name="Kolinko S."/>
            <person name="Richter M."/>
            <person name="Glockner F.O."/>
            <person name="Brachmann A."/>
            <person name="Schuler D."/>
        </authorList>
    </citation>
    <scope>NUCLEOTIDE SEQUENCE [LARGE SCALE GENOMIC DNA]</scope>
    <source>
        <strain evidence="1">TM-1</strain>
    </source>
</reference>
<evidence type="ECO:0000313" key="2">
    <source>
        <dbReference type="Proteomes" id="UP000033423"/>
    </source>
</evidence>
<organism evidence="1 2">
    <name type="scientific">Candidatus Magnetobacterium bavaricum</name>
    <dbReference type="NCBI Taxonomy" id="29290"/>
    <lineage>
        <taxon>Bacteria</taxon>
        <taxon>Pseudomonadati</taxon>
        <taxon>Nitrospirota</taxon>
        <taxon>Thermodesulfovibrionia</taxon>
        <taxon>Thermodesulfovibrionales</taxon>
        <taxon>Candidatus Magnetobacteriaceae</taxon>
        <taxon>Candidatus Magnetobacterium</taxon>
    </lineage>
</organism>
<dbReference type="InterPro" id="IPR027417">
    <property type="entry name" value="P-loop_NTPase"/>
</dbReference>
<keyword evidence="2" id="KW-1185">Reference proteome</keyword>
<dbReference type="Gene3D" id="3.40.50.300">
    <property type="entry name" value="P-loop containing nucleotide triphosphate hydrolases"/>
    <property type="match status" value="1"/>
</dbReference>
<dbReference type="EMBL" id="LACI01002106">
    <property type="protein sequence ID" value="KJU82963.1"/>
    <property type="molecule type" value="Genomic_DNA"/>
</dbReference>
<dbReference type="Proteomes" id="UP000033423">
    <property type="component" value="Unassembled WGS sequence"/>
</dbReference>
<sequence length="43" mass="4421">MSAPVPLLAVENLQIRVGVDGPLAVDDFSFTLAPGEIVALVGE</sequence>
<dbReference type="AlphaFoldDB" id="A0A0F3GQM1"/>